<feature type="domain" description="Peptidase M20 dimerisation" evidence="16">
    <location>
        <begin position="179"/>
        <end position="335"/>
    </location>
</feature>
<dbReference type="PANTHER" id="PTHR43808">
    <property type="entry name" value="ACETYLORNITHINE DEACETYLASE"/>
    <property type="match status" value="1"/>
</dbReference>
<keyword evidence="7 15" id="KW-0479">Metal-binding</keyword>
<dbReference type="SUPFAM" id="SSF55031">
    <property type="entry name" value="Bacterial exopeptidase dimerisation domain"/>
    <property type="match status" value="1"/>
</dbReference>
<evidence type="ECO:0000313" key="18">
    <source>
        <dbReference type="Proteomes" id="UP000018149"/>
    </source>
</evidence>
<comment type="catalytic activity">
    <reaction evidence="14 15">
        <text>N-succinyl-(2S,6S)-2,6-diaminopimelate + H2O = (2S,6S)-2,6-diaminopimelate + succinate</text>
        <dbReference type="Rhea" id="RHEA:22608"/>
        <dbReference type="ChEBI" id="CHEBI:15377"/>
        <dbReference type="ChEBI" id="CHEBI:30031"/>
        <dbReference type="ChEBI" id="CHEBI:57609"/>
        <dbReference type="ChEBI" id="CHEBI:58087"/>
        <dbReference type="EC" id="3.5.1.18"/>
    </reaction>
</comment>
<keyword evidence="6 15" id="KW-0028">Amino-acid biosynthesis</keyword>
<dbReference type="STRING" id="109232.RMONA_02755"/>
<dbReference type="RefSeq" id="WP_023507476.1">
    <property type="nucleotide sequence ID" value="NZ_LN794217.1"/>
</dbReference>
<dbReference type="NCBIfam" id="TIGR01045">
    <property type="entry name" value="RPE1"/>
    <property type="match status" value="1"/>
</dbReference>
<dbReference type="EMBL" id="LN794217">
    <property type="protein sequence ID" value="CEO16951.1"/>
    <property type="molecule type" value="Genomic_DNA"/>
</dbReference>
<proteinExistence type="inferred from homology"/>
<dbReference type="HOGENOM" id="CLU_021802_4_0_5"/>
<dbReference type="Pfam" id="PF01546">
    <property type="entry name" value="Peptidase_M20"/>
    <property type="match status" value="1"/>
</dbReference>
<feature type="binding site" evidence="15">
    <location>
        <position position="103"/>
    </location>
    <ligand>
        <name>Zn(2+)</name>
        <dbReference type="ChEBI" id="CHEBI:29105"/>
        <label>2</label>
    </ligand>
</feature>
<evidence type="ECO:0000256" key="9">
    <source>
        <dbReference type="ARBA" id="ARBA00022833"/>
    </source>
</evidence>
<feature type="binding site" evidence="15">
    <location>
        <position position="166"/>
    </location>
    <ligand>
        <name>Zn(2+)</name>
        <dbReference type="ChEBI" id="CHEBI:29105"/>
        <label>1</label>
    </ligand>
</feature>
<evidence type="ECO:0000256" key="4">
    <source>
        <dbReference type="ARBA" id="ARBA00011921"/>
    </source>
</evidence>
<keyword evidence="18" id="KW-1185">Reference proteome</keyword>
<evidence type="ECO:0000256" key="10">
    <source>
        <dbReference type="ARBA" id="ARBA00022915"/>
    </source>
</evidence>
<accession>A0A0B7IYQ3</accession>
<dbReference type="InterPro" id="IPR005728">
    <property type="entry name" value="RPE1"/>
</dbReference>
<gene>
    <name evidence="15 17" type="primary">dapE</name>
    <name evidence="17" type="ORF">RMONA_02755</name>
</gene>
<sequence length="430" mass="48522">MYINYLKDLIGFKSVTPESDGAIEYVDDLLKKHGFKTEIKIFGDSKSEQVTNLYAVFGSNEPNICFVGHVDVVPAGNHKLWHNASPFKSHEQDGKIYGRGAVDMKGAIACFLAAGLDFIKNNTDFKGSVSFLLTSDEEGKAKHGTKEMLQYIRNQGHKIDFAVVGEPTCEKEIGDTIKIGRRGSVNFKLNIEGLAGHVAYPHKANNPLHCLIRILNELTNIKLDQGTRPLGKLAYREEFEGDTERRTAAYTSVREDASTESTYKLPLEVEFPKRSNEFFQSSNLEVTNIDVGNNTLNVIPASTEAFFNIRFNNLHSAETLAKQIEEIIKQNCKEYKVDYKLEYSSSAESFIQNPRDKIKEFAKVVEHTLKIKPEFSTSGGTSDARFVKNYCPLVEFGLLSETAHKINEYTKISDLQKLYDVYYNFLMEIL</sequence>
<name>A0A0B7IYQ3_9RICK</name>
<evidence type="ECO:0000256" key="14">
    <source>
        <dbReference type="ARBA" id="ARBA00051301"/>
    </source>
</evidence>
<dbReference type="Proteomes" id="UP000018149">
    <property type="component" value="Chromosome I"/>
</dbReference>
<dbReference type="InterPro" id="IPR050072">
    <property type="entry name" value="Peptidase_M20A"/>
</dbReference>
<evidence type="ECO:0000256" key="5">
    <source>
        <dbReference type="ARBA" id="ARBA00022391"/>
    </source>
</evidence>
<reference evidence="17 18" key="1">
    <citation type="submission" date="2015-01" db="EMBL/GenBank/DDBJ databases">
        <title>Draft genome sequence of Rickettsia monacensis strain IrR/Munich.</title>
        <authorList>
            <person name="Felsheim R.F."/>
            <person name="Johnson S.L."/>
            <person name="Kurtti T.J."/>
            <person name="Munderloh U.G."/>
        </authorList>
    </citation>
    <scope>NUCLEOTIDE SEQUENCE [LARGE SCALE GENOMIC DNA]</scope>
    <source>
        <strain evidence="17 18">IrR/Munich</strain>
    </source>
</reference>
<dbReference type="InterPro" id="IPR011650">
    <property type="entry name" value="Peptidase_M20_dimer"/>
</dbReference>
<evidence type="ECO:0000313" key="17">
    <source>
        <dbReference type="EMBL" id="CEO16951.1"/>
    </source>
</evidence>
<evidence type="ECO:0000256" key="13">
    <source>
        <dbReference type="ARBA" id="ARBA00031891"/>
    </source>
</evidence>
<comment type="cofactor">
    <cofactor evidence="15">
        <name>Zn(2+)</name>
        <dbReference type="ChEBI" id="CHEBI:29105"/>
    </cofactor>
    <cofactor evidence="15">
        <name>Co(2+)</name>
        <dbReference type="ChEBI" id="CHEBI:48828"/>
    </cofactor>
    <text evidence="15">Binds 2 Zn(2+) or Co(2+) ions per subunit.</text>
</comment>
<dbReference type="Gene3D" id="3.40.630.10">
    <property type="entry name" value="Zn peptidases"/>
    <property type="match status" value="1"/>
</dbReference>
<dbReference type="GO" id="GO:0009014">
    <property type="term" value="F:succinyl-diaminopimelate desuccinylase activity"/>
    <property type="evidence" value="ECO:0007669"/>
    <property type="project" value="UniProtKB-UniRule"/>
</dbReference>
<keyword evidence="10 15" id="KW-0220">Diaminopimelate biosynthesis</keyword>
<feature type="active site" description="Proton acceptor" evidence="15">
    <location>
        <position position="137"/>
    </location>
</feature>
<comment type="subunit">
    <text evidence="3 15">Homodimer.</text>
</comment>
<evidence type="ECO:0000256" key="1">
    <source>
        <dbReference type="ARBA" id="ARBA00005130"/>
    </source>
</evidence>
<keyword evidence="9 15" id="KW-0862">Zinc</keyword>
<comment type="similarity">
    <text evidence="2 15">Belongs to the peptidase M20A family. DapE subfamily.</text>
</comment>
<feature type="binding site" evidence="15">
    <location>
        <position position="138"/>
    </location>
    <ligand>
        <name>Zn(2+)</name>
        <dbReference type="ChEBI" id="CHEBI:29105"/>
        <label>2</label>
    </ligand>
</feature>
<feature type="active site" evidence="15">
    <location>
        <position position="71"/>
    </location>
</feature>
<comment type="function">
    <text evidence="15">Catalyzes the hydrolysis of N-succinyl-L,L-diaminopimelic acid (SDAP), forming succinate and LL-2,6-diaminopimelate (DAP), an intermediate involved in the bacterial biosynthesis of lysine and meso-diaminopimelic acid, an essential component of bacterial cell walls.</text>
</comment>
<dbReference type="Gene3D" id="3.30.70.360">
    <property type="match status" value="1"/>
</dbReference>
<evidence type="ECO:0000259" key="16">
    <source>
        <dbReference type="Pfam" id="PF07687"/>
    </source>
</evidence>
<dbReference type="SUPFAM" id="SSF53187">
    <property type="entry name" value="Zn-dependent exopeptidases"/>
    <property type="match status" value="1"/>
</dbReference>
<dbReference type="PROSITE" id="PS00759">
    <property type="entry name" value="ARGE_DAPE_CPG2_2"/>
    <property type="match status" value="1"/>
</dbReference>
<dbReference type="KEGG" id="rmc:RMONA_02755"/>
<feature type="binding site" evidence="15">
    <location>
        <position position="404"/>
    </location>
    <ligand>
        <name>Zn(2+)</name>
        <dbReference type="ChEBI" id="CHEBI:29105"/>
        <label>2</label>
    </ligand>
</feature>
<dbReference type="AlphaFoldDB" id="A0A0B7IYQ3"/>
<reference evidence="18" key="2">
    <citation type="submission" date="2015-01" db="EMBL/GenBank/DDBJ databases">
        <authorList>
            <person name="Felsheim R."/>
        </authorList>
    </citation>
    <scope>NUCLEOTIDE SEQUENCE [LARGE SCALE GENOMIC DNA]</scope>
    <source>
        <strain evidence="18">IrR/Munich</strain>
    </source>
</reference>
<dbReference type="PANTHER" id="PTHR43808:SF31">
    <property type="entry name" value="N-ACETYL-L-CITRULLINE DEACETYLASE"/>
    <property type="match status" value="1"/>
</dbReference>
<feature type="binding site" evidence="15">
    <location>
        <position position="103"/>
    </location>
    <ligand>
        <name>Zn(2+)</name>
        <dbReference type="ChEBI" id="CHEBI:29105"/>
        <label>1</label>
    </ligand>
</feature>
<evidence type="ECO:0000256" key="11">
    <source>
        <dbReference type="ARBA" id="ARBA00023154"/>
    </source>
</evidence>
<dbReference type="Pfam" id="PF07687">
    <property type="entry name" value="M20_dimer"/>
    <property type="match status" value="1"/>
</dbReference>
<keyword evidence="8 15" id="KW-0378">Hydrolase</keyword>
<dbReference type="InterPro" id="IPR005941">
    <property type="entry name" value="DapE_proteobac"/>
</dbReference>
<evidence type="ECO:0000256" key="2">
    <source>
        <dbReference type="ARBA" id="ARBA00006746"/>
    </source>
</evidence>
<feature type="binding site" evidence="15">
    <location>
        <position position="69"/>
    </location>
    <ligand>
        <name>Zn(2+)</name>
        <dbReference type="ChEBI" id="CHEBI:29105"/>
        <label>1</label>
    </ligand>
</feature>
<dbReference type="InterPro" id="IPR036264">
    <property type="entry name" value="Bact_exopeptidase_dim_dom"/>
</dbReference>
<keyword evidence="11 15" id="KW-0457">Lysine biosynthesis</keyword>
<comment type="pathway">
    <text evidence="1 15">Amino-acid biosynthesis; L-lysine biosynthesis via DAP pathway; LL-2,6-diaminopimelate from (S)-tetrahydrodipicolinate (succinylase route): step 3/3.</text>
</comment>
<evidence type="ECO:0000256" key="15">
    <source>
        <dbReference type="HAMAP-Rule" id="MF_01690"/>
    </source>
</evidence>
<dbReference type="CDD" id="cd03891">
    <property type="entry name" value="M20_DapE_proteobac"/>
    <property type="match status" value="1"/>
</dbReference>
<dbReference type="GO" id="GO:0008270">
    <property type="term" value="F:zinc ion binding"/>
    <property type="evidence" value="ECO:0007669"/>
    <property type="project" value="UniProtKB-UniRule"/>
</dbReference>
<dbReference type="GO" id="GO:0006526">
    <property type="term" value="P:L-arginine biosynthetic process"/>
    <property type="evidence" value="ECO:0007669"/>
    <property type="project" value="TreeGrafter"/>
</dbReference>
<dbReference type="GO" id="GO:0009089">
    <property type="term" value="P:lysine biosynthetic process via diaminopimelate"/>
    <property type="evidence" value="ECO:0007669"/>
    <property type="project" value="UniProtKB-UniRule"/>
</dbReference>
<evidence type="ECO:0000256" key="7">
    <source>
        <dbReference type="ARBA" id="ARBA00022723"/>
    </source>
</evidence>
<evidence type="ECO:0000256" key="8">
    <source>
        <dbReference type="ARBA" id="ARBA00022801"/>
    </source>
</evidence>
<dbReference type="InterPro" id="IPR001261">
    <property type="entry name" value="ArgE/DapE_CS"/>
</dbReference>
<dbReference type="GO" id="GO:0008777">
    <property type="term" value="F:acetylornithine deacetylase activity"/>
    <property type="evidence" value="ECO:0007669"/>
    <property type="project" value="TreeGrafter"/>
</dbReference>
<evidence type="ECO:0000256" key="6">
    <source>
        <dbReference type="ARBA" id="ARBA00022605"/>
    </source>
</evidence>
<dbReference type="GO" id="GO:0019877">
    <property type="term" value="P:diaminopimelate biosynthetic process"/>
    <property type="evidence" value="ECO:0007669"/>
    <property type="project" value="UniProtKB-UniRule"/>
</dbReference>
<dbReference type="EC" id="3.5.1.18" evidence="4 15"/>
<evidence type="ECO:0000256" key="12">
    <source>
        <dbReference type="ARBA" id="ARBA00023285"/>
    </source>
</evidence>
<dbReference type="UniPathway" id="UPA00034">
    <property type="reaction ID" value="UER00021"/>
</dbReference>
<dbReference type="GO" id="GO:0050897">
    <property type="term" value="F:cobalt ion binding"/>
    <property type="evidence" value="ECO:0007669"/>
    <property type="project" value="UniProtKB-UniRule"/>
</dbReference>
<keyword evidence="12 15" id="KW-0170">Cobalt</keyword>
<dbReference type="InterPro" id="IPR002933">
    <property type="entry name" value="Peptidase_M20"/>
</dbReference>
<evidence type="ECO:0000256" key="3">
    <source>
        <dbReference type="ARBA" id="ARBA00011738"/>
    </source>
</evidence>
<organism evidence="17 18">
    <name type="scientific">Rickettsia monacensis</name>
    <dbReference type="NCBI Taxonomy" id="109232"/>
    <lineage>
        <taxon>Bacteria</taxon>
        <taxon>Pseudomonadati</taxon>
        <taxon>Pseudomonadota</taxon>
        <taxon>Alphaproteobacteria</taxon>
        <taxon>Rickettsiales</taxon>
        <taxon>Rickettsiaceae</taxon>
        <taxon>Rickettsieae</taxon>
        <taxon>Rickettsia</taxon>
        <taxon>spotted fever group</taxon>
    </lineage>
</organism>
<protein>
    <recommendedName>
        <fullName evidence="5 15">Succinyl-diaminopimelate desuccinylase</fullName>
        <shortName evidence="15">SDAP desuccinylase</shortName>
        <ecNumber evidence="4 15">3.5.1.18</ecNumber>
    </recommendedName>
    <alternativeName>
        <fullName evidence="13 15">N-succinyl-LL-2,6-diaminoheptanedioate amidohydrolase</fullName>
    </alternativeName>
</protein>
<dbReference type="NCBIfam" id="NF009557">
    <property type="entry name" value="PRK13009.1"/>
    <property type="match status" value="1"/>
</dbReference>
<dbReference type="HAMAP" id="MF_01690">
    <property type="entry name" value="DapE"/>
    <property type="match status" value="1"/>
</dbReference>